<reference evidence="17" key="3">
    <citation type="submission" date="2025-09" db="UniProtKB">
        <authorList>
            <consortium name="Ensembl"/>
        </authorList>
    </citation>
    <scope>IDENTIFICATION</scope>
</reference>
<keyword evidence="4 15" id="KW-0833">Ubl conjugation pathway</keyword>
<evidence type="ECO:0000256" key="9">
    <source>
        <dbReference type="ARBA" id="ARBA00044092"/>
    </source>
</evidence>
<evidence type="ECO:0000313" key="17">
    <source>
        <dbReference type="Ensembl" id="ENSBGRP00000023023.1"/>
    </source>
</evidence>
<comment type="similarity">
    <text evidence="15">Belongs to the ubiquitin-conjugating enzyme family.</text>
</comment>
<dbReference type="EC" id="2.3.2.34" evidence="7"/>
<protein>
    <recommendedName>
        <fullName evidence="9">NEDD8-conjugating enzyme UBC12</fullName>
        <ecNumber evidence="7">2.3.2.34</ecNumber>
    </recommendedName>
    <alternativeName>
        <fullName evidence="13">NEDD8 carrier protein</fullName>
    </alternativeName>
    <alternativeName>
        <fullName evidence="8">NEDD8-conjugating enzyme Ubc12</fullName>
    </alternativeName>
    <alternativeName>
        <fullName evidence="12">Ubiquitin-conjugating enzyme E2 M</fullName>
    </alternativeName>
</protein>
<keyword evidence="18" id="KW-1185">Reference proteome</keyword>
<keyword evidence="2" id="KW-0808">Transferase</keyword>
<dbReference type="PROSITE" id="PS51257">
    <property type="entry name" value="PROKAR_LIPOPROTEIN"/>
    <property type="match status" value="1"/>
</dbReference>
<dbReference type="FunFam" id="3.10.110.10:FF:000239">
    <property type="entry name" value="NEDD8-conjugating enzyme Ubc12"/>
    <property type="match status" value="1"/>
</dbReference>
<gene>
    <name evidence="17" type="primary">UBE2M</name>
</gene>
<evidence type="ECO:0000256" key="6">
    <source>
        <dbReference type="ARBA" id="ARBA00043698"/>
    </source>
</evidence>
<evidence type="ECO:0000256" key="11">
    <source>
        <dbReference type="ARBA" id="ARBA00063518"/>
    </source>
</evidence>
<organism evidence="17 18">
    <name type="scientific">Bos mutus grunniens</name>
    <name type="common">Wild yak</name>
    <name type="synonym">Bos grunniens</name>
    <dbReference type="NCBI Taxonomy" id="30521"/>
    <lineage>
        <taxon>Eukaryota</taxon>
        <taxon>Metazoa</taxon>
        <taxon>Chordata</taxon>
        <taxon>Craniata</taxon>
        <taxon>Vertebrata</taxon>
        <taxon>Euteleostomi</taxon>
        <taxon>Mammalia</taxon>
        <taxon>Eutheria</taxon>
        <taxon>Laurasiatheria</taxon>
        <taxon>Artiodactyla</taxon>
        <taxon>Ruminantia</taxon>
        <taxon>Pecora</taxon>
        <taxon>Bovidae</taxon>
        <taxon>Bovinae</taxon>
        <taxon>Bos</taxon>
    </lineage>
</organism>
<dbReference type="PANTHER" id="PTHR24068">
    <property type="entry name" value="UBIQUITIN-CONJUGATING ENZYME E2"/>
    <property type="match status" value="1"/>
</dbReference>
<dbReference type="PROSITE" id="PS50127">
    <property type="entry name" value="UBC_2"/>
    <property type="match status" value="1"/>
</dbReference>
<dbReference type="Gene3D" id="3.10.110.10">
    <property type="entry name" value="Ubiquitin Conjugating Enzyme"/>
    <property type="match status" value="1"/>
</dbReference>
<name>A0A8B9XIG2_BOSMU</name>
<keyword evidence="3 15" id="KW-0547">Nucleotide-binding</keyword>
<dbReference type="CDD" id="cd23794">
    <property type="entry name" value="UBCc_UBE2F_UBE2M"/>
    <property type="match status" value="1"/>
</dbReference>
<feature type="domain" description="UBC core" evidence="16">
    <location>
        <begin position="115"/>
        <end position="263"/>
    </location>
</feature>
<evidence type="ECO:0000256" key="3">
    <source>
        <dbReference type="ARBA" id="ARBA00022741"/>
    </source>
</evidence>
<evidence type="ECO:0000256" key="10">
    <source>
        <dbReference type="ARBA" id="ARBA00053196"/>
    </source>
</evidence>
<dbReference type="Ensembl" id="ENSBGRT00000026567.1">
    <property type="protein sequence ID" value="ENSBGRP00000023023.1"/>
    <property type="gene ID" value="ENSBGRG00000014403.1"/>
</dbReference>
<comment type="pathway">
    <text evidence="1">Protein modification; protein neddylation.</text>
</comment>
<evidence type="ECO:0000256" key="12">
    <source>
        <dbReference type="ARBA" id="ARBA00076103"/>
    </source>
</evidence>
<evidence type="ECO:0000256" key="15">
    <source>
        <dbReference type="RuleBase" id="RU362109"/>
    </source>
</evidence>
<evidence type="ECO:0000256" key="7">
    <source>
        <dbReference type="ARBA" id="ARBA00044047"/>
    </source>
</evidence>
<evidence type="ECO:0000256" key="5">
    <source>
        <dbReference type="ARBA" id="ARBA00022840"/>
    </source>
</evidence>
<evidence type="ECO:0000313" key="18">
    <source>
        <dbReference type="Proteomes" id="UP000694520"/>
    </source>
</evidence>
<evidence type="ECO:0000256" key="14">
    <source>
        <dbReference type="PROSITE-ProRule" id="PRU10133"/>
    </source>
</evidence>
<dbReference type="GeneTree" id="ENSGT00940000162814"/>
<accession>A0A8B9XIG2</accession>
<dbReference type="PROSITE" id="PS00183">
    <property type="entry name" value="UBC_1"/>
    <property type="match status" value="1"/>
</dbReference>
<sequence length="273" mass="30241">MYDCGFRRVGAYPGPGVQACLQCSIDTEESIWRREAGGAGRGWGMWPTAQDRTGVLGEAVEALLAPALSTPSLSLSRPVSLFCCENPDINELNLPKTCDISFSDPDDLLNFKLVICPDEVRARLTGFSGTAGDTTSSWLVNLPGLAEWGSDSSPLPSQGFYKSGKFVFSFKVGQGYPHDPPKVKCETMVYHPNIDLEGNVCLNILREDWKPVLTINSIIYGLQYLFLEPNPEDPLNKEAAEVLQNNRRLFEQNVQRSMRGGYIGSTYFERCLK</sequence>
<keyword evidence="5 15" id="KW-0067">ATP-binding</keyword>
<dbReference type="SUPFAM" id="SSF54495">
    <property type="entry name" value="UBC-like"/>
    <property type="match status" value="1"/>
</dbReference>
<evidence type="ECO:0000256" key="1">
    <source>
        <dbReference type="ARBA" id="ARBA00005032"/>
    </source>
</evidence>
<reference evidence="17" key="2">
    <citation type="submission" date="2025-08" db="UniProtKB">
        <authorList>
            <consortium name="Ensembl"/>
        </authorList>
    </citation>
    <scope>IDENTIFICATION</scope>
</reference>
<comment type="subunit">
    <text evidence="11">Interacts with UBA3 and RBX1. Interacts (N-terminally acetylated form) with (via DCUN1 domain) DCUN1D1, DCUN1D2, DCUN1D3, DCUN1D4 and DCUN1D5.</text>
</comment>
<comment type="function">
    <text evidence="10">Accepts the ubiquitin-like protein NEDD8 from the UBA3-NAE1 E1 complex and catalyzes its covalent attachment to other proteins. The specific interaction with the E3 ubiquitin ligase RBX1, but not RBX2, suggests that the RBX1-UBE2M complex neddylates specific target proteins, such as CUL1, CUL2, CUL3 and CUL4. Involved in cell proliferation.</text>
</comment>
<comment type="catalytic activity">
    <reaction evidence="6">
        <text>[E1 NEDD8-activating enzyme]-S-[NEDD8 protein]-yl-L-cysteine + [E2 NEDD8-conjugating enzyme]-L-cysteine = [E1 NEDD8-activating enzyme]-L-cysteine + [E2 NEDD8-conjugating enzyme]-S-[NEDD8-protein]-yl-L-cysteine.</text>
        <dbReference type="EC" id="2.3.2.34"/>
    </reaction>
</comment>
<dbReference type="GO" id="GO:0061654">
    <property type="term" value="F:NEDD8 conjugating enzyme activity"/>
    <property type="evidence" value="ECO:0007669"/>
    <property type="project" value="UniProtKB-EC"/>
</dbReference>
<dbReference type="AlphaFoldDB" id="A0A8B9XIG2"/>
<evidence type="ECO:0000259" key="16">
    <source>
        <dbReference type="PROSITE" id="PS50127"/>
    </source>
</evidence>
<dbReference type="GO" id="GO:0005524">
    <property type="term" value="F:ATP binding"/>
    <property type="evidence" value="ECO:0007669"/>
    <property type="project" value="UniProtKB-UniRule"/>
</dbReference>
<dbReference type="InterPro" id="IPR023313">
    <property type="entry name" value="UBQ-conjugating_AS"/>
</dbReference>
<evidence type="ECO:0000256" key="8">
    <source>
        <dbReference type="ARBA" id="ARBA00044084"/>
    </source>
</evidence>
<evidence type="ECO:0000256" key="2">
    <source>
        <dbReference type="ARBA" id="ARBA00022679"/>
    </source>
</evidence>
<proteinExistence type="inferred from homology"/>
<reference evidence="17" key="1">
    <citation type="submission" date="2019-05" db="EMBL/GenBank/DDBJ databases">
        <authorList>
            <person name="Zhang S."/>
            <person name="Liu J."/>
        </authorList>
    </citation>
    <scope>NUCLEOTIDE SEQUENCE [LARGE SCALE GENOMIC DNA]</scope>
</reference>
<feature type="active site" description="Glycyl thioester intermediate" evidence="14">
    <location>
        <position position="201"/>
    </location>
</feature>
<dbReference type="Pfam" id="PF00179">
    <property type="entry name" value="UQ_con"/>
    <property type="match status" value="1"/>
</dbReference>
<evidence type="ECO:0000256" key="13">
    <source>
        <dbReference type="ARBA" id="ARBA00079113"/>
    </source>
</evidence>
<dbReference type="SMART" id="SM00212">
    <property type="entry name" value="UBCc"/>
    <property type="match status" value="1"/>
</dbReference>
<evidence type="ECO:0000256" key="4">
    <source>
        <dbReference type="ARBA" id="ARBA00022786"/>
    </source>
</evidence>
<dbReference type="Proteomes" id="UP000694520">
    <property type="component" value="Chromosome 20"/>
</dbReference>
<dbReference type="InterPro" id="IPR000608">
    <property type="entry name" value="UBC"/>
</dbReference>
<dbReference type="InterPro" id="IPR016135">
    <property type="entry name" value="UBQ-conjugating_enzyme/RWD"/>
</dbReference>